<reference evidence="1 2" key="1">
    <citation type="submission" date="2010-02" db="EMBL/GenBank/DDBJ databases">
        <authorList>
            <person name="Weinstock G."/>
            <person name="Sodergren E."/>
            <person name="Clifton S."/>
            <person name="Fulton L."/>
            <person name="Fulton B."/>
            <person name="Courtney L."/>
            <person name="Fronick C."/>
            <person name="Harrison M."/>
            <person name="Strong C."/>
            <person name="Farmer C."/>
            <person name="Delahaunty K."/>
            <person name="Markovic C."/>
            <person name="Hall O."/>
            <person name="Minx P."/>
            <person name="Tomlinson C."/>
            <person name="Mitreva M."/>
            <person name="Nelson J."/>
            <person name="Hou S."/>
            <person name="Wollam A."/>
            <person name="Pepin K.H."/>
            <person name="Johnson M."/>
            <person name="Bhonagiri V."/>
            <person name="Zhang X."/>
            <person name="Suruliraj S."/>
            <person name="Warren W."/>
            <person name="Chinwalla A."/>
            <person name="Mardis E.R."/>
            <person name="Wilson R.K."/>
        </authorList>
    </citation>
    <scope>NUCLEOTIDE SEQUENCE [LARGE SCALE GENOMIC DNA]</scope>
    <source>
        <strain evidence="1 2">DSM 2876</strain>
    </source>
</reference>
<dbReference type="AlphaFoldDB" id="D4S1L1"/>
<name>D4S1L1_9FIRM</name>
<comment type="caution">
    <text evidence="1">The sequence shown here is derived from an EMBL/GenBank/DDBJ whole genome shotgun (WGS) entry which is preliminary data.</text>
</comment>
<evidence type="ECO:0000313" key="2">
    <source>
        <dbReference type="Proteomes" id="UP000006238"/>
    </source>
</evidence>
<dbReference type="EMBL" id="ABWN01000035">
    <property type="protein sequence ID" value="EFF67759.1"/>
    <property type="molecule type" value="Genomic_DNA"/>
</dbReference>
<keyword evidence="2" id="KW-1185">Reference proteome</keyword>
<dbReference type="HOGENOM" id="CLU_2354471_0_0_9"/>
<protein>
    <submittedName>
        <fullName evidence="1">Uncharacterized protein</fullName>
    </submittedName>
</protein>
<dbReference type="Proteomes" id="UP000006238">
    <property type="component" value="Unassembled WGS sequence"/>
</dbReference>
<gene>
    <name evidence="1" type="ORF">BUTYVIB_01982</name>
</gene>
<organism evidence="1 2">
    <name type="scientific">Eshraghiella crossota DSM 2876</name>
    <dbReference type="NCBI Taxonomy" id="511680"/>
    <lineage>
        <taxon>Bacteria</taxon>
        <taxon>Bacillati</taxon>
        <taxon>Bacillota</taxon>
        <taxon>Clostridia</taxon>
        <taxon>Lachnospirales</taxon>
        <taxon>Lachnospiraceae</taxon>
        <taxon>Eshraghiella</taxon>
    </lineage>
</organism>
<accession>D4S1L1</accession>
<evidence type="ECO:0000313" key="1">
    <source>
        <dbReference type="EMBL" id="EFF67759.1"/>
    </source>
</evidence>
<proteinExistence type="predicted"/>
<sequence length="96" mass="11562">MFGQVEFSTVWVEIYEWRSWDSLPFRLIFAVWVEISGRRLRESLPFRQIFAFWVEIYNWRLQESLPFSRVFRILGRDFQSAALGISTFFPGFPPFG</sequence>